<name>A0AAD3H0G3_9STRA</name>
<evidence type="ECO:0000313" key="3">
    <source>
        <dbReference type="Proteomes" id="UP001054902"/>
    </source>
</evidence>
<sequence>MANREFGDTLSKEDVKTIADVRRDVWTSGFKGLGYGSVMGYVLHTIAKTAHKSMSEAARGKLILPGSDKPIKFNRNTAFFSFMAGGALGSFVLATTTGKNQVHNMHGIFEIGKNEYKTPYQAAYENARKASEQAAIQRTVSRRQTMSKRLTEQHGLSDSHGGTWLKEAEMSDDEKRRSSRRINLAQRLTSPNSHGLSDSHGGKWSN</sequence>
<keyword evidence="3" id="KW-1185">Reference proteome</keyword>
<feature type="compositionally biased region" description="Basic and acidic residues" evidence="1">
    <location>
        <begin position="166"/>
        <end position="176"/>
    </location>
</feature>
<accession>A0AAD3H0G3</accession>
<feature type="region of interest" description="Disordered" evidence="1">
    <location>
        <begin position="140"/>
        <end position="206"/>
    </location>
</feature>
<feature type="compositionally biased region" description="Polar residues" evidence="1">
    <location>
        <begin position="186"/>
        <end position="196"/>
    </location>
</feature>
<comment type="caution">
    <text evidence="2">The sequence shown here is derived from an EMBL/GenBank/DDBJ whole genome shotgun (WGS) entry which is preliminary data.</text>
</comment>
<dbReference type="Proteomes" id="UP001054902">
    <property type="component" value="Unassembled WGS sequence"/>
</dbReference>
<dbReference type="AlphaFoldDB" id="A0AAD3H0G3"/>
<proteinExistence type="predicted"/>
<reference evidence="2 3" key="1">
    <citation type="journal article" date="2021" name="Sci. Rep.">
        <title>The genome of the diatom Chaetoceros tenuissimus carries an ancient integrated fragment of an extant virus.</title>
        <authorList>
            <person name="Hongo Y."/>
            <person name="Kimura K."/>
            <person name="Takaki Y."/>
            <person name="Yoshida Y."/>
            <person name="Baba S."/>
            <person name="Kobayashi G."/>
            <person name="Nagasaki K."/>
            <person name="Hano T."/>
            <person name="Tomaru Y."/>
        </authorList>
    </citation>
    <scope>NUCLEOTIDE SEQUENCE [LARGE SCALE GENOMIC DNA]</scope>
    <source>
        <strain evidence="2 3">NIES-3715</strain>
    </source>
</reference>
<protein>
    <submittedName>
        <fullName evidence="2">Uncharacterized protein</fullName>
    </submittedName>
</protein>
<gene>
    <name evidence="2" type="ORF">CTEN210_02289</name>
</gene>
<evidence type="ECO:0000313" key="2">
    <source>
        <dbReference type="EMBL" id="GFH45815.1"/>
    </source>
</evidence>
<evidence type="ECO:0000256" key="1">
    <source>
        <dbReference type="SAM" id="MobiDB-lite"/>
    </source>
</evidence>
<organism evidence="2 3">
    <name type="scientific">Chaetoceros tenuissimus</name>
    <dbReference type="NCBI Taxonomy" id="426638"/>
    <lineage>
        <taxon>Eukaryota</taxon>
        <taxon>Sar</taxon>
        <taxon>Stramenopiles</taxon>
        <taxon>Ochrophyta</taxon>
        <taxon>Bacillariophyta</taxon>
        <taxon>Coscinodiscophyceae</taxon>
        <taxon>Chaetocerotophycidae</taxon>
        <taxon>Chaetocerotales</taxon>
        <taxon>Chaetocerotaceae</taxon>
        <taxon>Chaetoceros</taxon>
    </lineage>
</organism>
<dbReference type="EMBL" id="BLLK01000022">
    <property type="protein sequence ID" value="GFH45815.1"/>
    <property type="molecule type" value="Genomic_DNA"/>
</dbReference>